<reference evidence="8" key="1">
    <citation type="submission" date="2017-03" db="EMBL/GenBank/DDBJ databases">
        <authorList>
            <person name="Falquet L."/>
            <person name="Falquet L."/>
        </authorList>
    </citation>
    <scope>NUCLEOTIDE SEQUENCE [LARGE SCALE GENOMIC DNA]</scope>
</reference>
<dbReference type="Proteomes" id="UP000190476">
    <property type="component" value="Chromosome I"/>
</dbReference>
<dbReference type="InterPro" id="IPR012569">
    <property type="entry name" value="Inl_IR"/>
</dbReference>
<dbReference type="EMBL" id="LT799839">
    <property type="protein sequence ID" value="SLK13322.1"/>
    <property type="molecule type" value="Genomic_DNA"/>
</dbReference>
<dbReference type="Gene3D" id="1.10.1330.10">
    <property type="entry name" value="Dockerin domain"/>
    <property type="match status" value="1"/>
</dbReference>
<evidence type="ECO:0000256" key="2">
    <source>
        <dbReference type="ARBA" id="ARBA00022614"/>
    </source>
</evidence>
<dbReference type="SMART" id="SM00369">
    <property type="entry name" value="LRR_TYP"/>
    <property type="match status" value="5"/>
</dbReference>
<keyword evidence="2" id="KW-0433">Leucine-rich repeat</keyword>
<accession>A0A1U6IZB1</accession>
<dbReference type="InterPro" id="IPR001611">
    <property type="entry name" value="Leu-rich_rpt"/>
</dbReference>
<dbReference type="RefSeq" id="WP_079481102.1">
    <property type="nucleotide sequence ID" value="NZ_CBML010000006.1"/>
</dbReference>
<sequence length="480" mass="54624">MTKKLLLKILTYLMLSISILPVSNTFAEELNPKVFEGKVVQEEVNEGVREGYVDVPDVSLKKTMNKAIGQREDADIPKAKLEKLTQLYTRFSDISNLEGIQYCTNLKELNLQGNEIKDISLLRNLKNLKVLLLNGNPLQDISVLTELPNLRELYLNAVPIKDVTELGKIKNLRELYLAYSSEIKDIAPLTNLKNLKELSIRGTSVKDISPLQELPELRHLDLANNRIDNLEVINKLKFLRSINLYDNGLENIDMLKNLNWLEWVSLEENNIKDLSPLKSSKYLMGLSANNNNIEDISSLKNLTKLFSLDISNNNISDISVLDSLYSLESVKLENQKITLKNKEVNGRLILENPIKSIDGYEEAKNLSNDGQSVKANKYLTWNNIKDNNINNLSFNFNKQFKVKGEKSVFSGTVVQPLQFNANALRVEDINKDKSIDINDLANLGIHYNKKDIDENWNEDCDLNKDGIIDIFDLVIVSKEM</sequence>
<dbReference type="InterPro" id="IPR014755">
    <property type="entry name" value="Cu-Rt/internalin_Ig-like"/>
</dbReference>
<dbReference type="GeneID" id="66300834"/>
<keyword evidence="8" id="KW-1185">Reference proteome</keyword>
<evidence type="ECO:0000256" key="5">
    <source>
        <dbReference type="SAM" id="SignalP"/>
    </source>
</evidence>
<dbReference type="SUPFAM" id="SSF52058">
    <property type="entry name" value="L domain-like"/>
    <property type="match status" value="1"/>
</dbReference>
<keyword evidence="3 5" id="KW-0732">Signal</keyword>
<comment type="similarity">
    <text evidence="1">Belongs to the internalin family.</text>
</comment>
<dbReference type="GO" id="GO:0000272">
    <property type="term" value="P:polysaccharide catabolic process"/>
    <property type="evidence" value="ECO:0007669"/>
    <property type="project" value="InterPro"/>
</dbReference>
<dbReference type="SUPFAM" id="SSF63446">
    <property type="entry name" value="Type I dockerin domain"/>
    <property type="match status" value="1"/>
</dbReference>
<dbReference type="InterPro" id="IPR014756">
    <property type="entry name" value="Ig_E-set"/>
</dbReference>
<dbReference type="OrthoDB" id="1910526at2"/>
<dbReference type="Pfam" id="PF08191">
    <property type="entry name" value="LRR_adjacent"/>
    <property type="match status" value="1"/>
</dbReference>
<dbReference type="InterPro" id="IPR025875">
    <property type="entry name" value="Leu-rich_rpt_4"/>
</dbReference>
<dbReference type="PANTHER" id="PTHR46652:SF3">
    <property type="entry name" value="LEUCINE-RICH REPEAT-CONTAINING PROTEIN 9"/>
    <property type="match status" value="1"/>
</dbReference>
<keyword evidence="4" id="KW-0677">Repeat</keyword>
<organism evidence="7 8">
    <name type="scientific">Clostridium chauvoei JF4335</name>
    <dbReference type="NCBI Taxonomy" id="1351755"/>
    <lineage>
        <taxon>Bacteria</taxon>
        <taxon>Bacillati</taxon>
        <taxon>Bacillota</taxon>
        <taxon>Clostridia</taxon>
        <taxon>Eubacteriales</taxon>
        <taxon>Clostridiaceae</taxon>
        <taxon>Clostridium</taxon>
    </lineage>
</organism>
<protein>
    <submittedName>
        <fullName evidence="7">Putative InlA</fullName>
    </submittedName>
</protein>
<evidence type="ECO:0000313" key="8">
    <source>
        <dbReference type="Proteomes" id="UP000190476"/>
    </source>
</evidence>
<feature type="signal peptide" evidence="5">
    <location>
        <begin position="1"/>
        <end position="27"/>
    </location>
</feature>
<dbReference type="SUPFAM" id="SSF81296">
    <property type="entry name" value="E set domains"/>
    <property type="match status" value="1"/>
</dbReference>
<dbReference type="PROSITE" id="PS51450">
    <property type="entry name" value="LRR"/>
    <property type="match status" value="6"/>
</dbReference>
<dbReference type="InterPro" id="IPR050836">
    <property type="entry name" value="SDS22/Internalin_LRR"/>
</dbReference>
<dbReference type="InterPro" id="IPR003591">
    <property type="entry name" value="Leu-rich_rpt_typical-subtyp"/>
</dbReference>
<dbReference type="Gene3D" id="2.60.40.1220">
    <property type="match status" value="1"/>
</dbReference>
<evidence type="ECO:0000256" key="4">
    <source>
        <dbReference type="ARBA" id="ARBA00022737"/>
    </source>
</evidence>
<dbReference type="PANTHER" id="PTHR46652">
    <property type="entry name" value="LEUCINE-RICH REPEAT AND IQ DOMAIN-CONTAINING PROTEIN 1-RELATED"/>
    <property type="match status" value="1"/>
</dbReference>
<name>A0A1U6IZB1_9CLOT</name>
<dbReference type="Gene3D" id="3.80.10.10">
    <property type="entry name" value="Ribonuclease Inhibitor"/>
    <property type="match status" value="2"/>
</dbReference>
<dbReference type="InterPro" id="IPR016134">
    <property type="entry name" value="Dockerin_dom"/>
</dbReference>
<evidence type="ECO:0000259" key="6">
    <source>
        <dbReference type="PROSITE" id="PS51766"/>
    </source>
</evidence>
<feature type="chain" id="PRO_5010582956" evidence="5">
    <location>
        <begin position="28"/>
        <end position="480"/>
    </location>
</feature>
<dbReference type="InterPro" id="IPR018247">
    <property type="entry name" value="EF_Hand_1_Ca_BS"/>
</dbReference>
<evidence type="ECO:0000256" key="3">
    <source>
        <dbReference type="ARBA" id="ARBA00022729"/>
    </source>
</evidence>
<gene>
    <name evidence="7" type="ORF">CCH01_04670</name>
</gene>
<dbReference type="InterPro" id="IPR036439">
    <property type="entry name" value="Dockerin_dom_sf"/>
</dbReference>
<dbReference type="PROSITE" id="PS51766">
    <property type="entry name" value="DOCKERIN"/>
    <property type="match status" value="1"/>
</dbReference>
<dbReference type="InterPro" id="IPR032675">
    <property type="entry name" value="LRR_dom_sf"/>
</dbReference>
<dbReference type="AlphaFoldDB" id="A0A1U6IZB1"/>
<evidence type="ECO:0000256" key="1">
    <source>
        <dbReference type="ARBA" id="ARBA00009432"/>
    </source>
</evidence>
<evidence type="ECO:0000313" key="7">
    <source>
        <dbReference type="EMBL" id="SLK13322.1"/>
    </source>
</evidence>
<dbReference type="STRING" id="1351755.CCH01_04670"/>
<proteinExistence type="inferred from homology"/>
<dbReference type="CDD" id="cd14254">
    <property type="entry name" value="Dockerin_II"/>
    <property type="match status" value="1"/>
</dbReference>
<dbReference type="Pfam" id="PF12799">
    <property type="entry name" value="LRR_4"/>
    <property type="match status" value="3"/>
</dbReference>
<dbReference type="SMART" id="SM00365">
    <property type="entry name" value="LRR_SD22"/>
    <property type="match status" value="5"/>
</dbReference>
<feature type="domain" description="Dockerin" evidence="6">
    <location>
        <begin position="422"/>
        <end position="480"/>
    </location>
</feature>
<dbReference type="PROSITE" id="PS00018">
    <property type="entry name" value="EF_HAND_1"/>
    <property type="match status" value="1"/>
</dbReference>